<protein>
    <submittedName>
        <fullName evidence="2">Uncharacterized protein</fullName>
    </submittedName>
</protein>
<dbReference type="PANTHER" id="PTHR48170:SF1">
    <property type="entry name" value="ZINC FINGER GRF-TYPE DOMAIN-CONTAINING PROTEIN"/>
    <property type="match status" value="1"/>
</dbReference>
<evidence type="ECO:0000313" key="2">
    <source>
        <dbReference type="EMBL" id="KAF8762194.1"/>
    </source>
</evidence>
<dbReference type="EMBL" id="JACEFO010000662">
    <property type="protein sequence ID" value="KAF8762194.1"/>
    <property type="molecule type" value="Genomic_DNA"/>
</dbReference>
<gene>
    <name evidence="2" type="ORF">HU200_009743</name>
</gene>
<name>A0A835KP37_9POAL</name>
<feature type="region of interest" description="Disordered" evidence="1">
    <location>
        <begin position="114"/>
        <end position="175"/>
    </location>
</feature>
<reference evidence="2" key="1">
    <citation type="submission" date="2020-07" db="EMBL/GenBank/DDBJ databases">
        <title>Genome sequence and genetic diversity analysis of an under-domesticated orphan crop, white fonio (Digitaria exilis).</title>
        <authorList>
            <person name="Bennetzen J.L."/>
            <person name="Chen S."/>
            <person name="Ma X."/>
            <person name="Wang X."/>
            <person name="Yssel A.E.J."/>
            <person name="Chaluvadi S.R."/>
            <person name="Johnson M."/>
            <person name="Gangashetty P."/>
            <person name="Hamidou F."/>
            <person name="Sanogo M.D."/>
            <person name="Zwaenepoel A."/>
            <person name="Wallace J."/>
            <person name="Van De Peer Y."/>
            <person name="Van Deynze A."/>
        </authorList>
    </citation>
    <scope>NUCLEOTIDE SEQUENCE</scope>
    <source>
        <tissue evidence="2">Leaves</tissue>
    </source>
</reference>
<organism evidence="2 3">
    <name type="scientific">Digitaria exilis</name>
    <dbReference type="NCBI Taxonomy" id="1010633"/>
    <lineage>
        <taxon>Eukaryota</taxon>
        <taxon>Viridiplantae</taxon>
        <taxon>Streptophyta</taxon>
        <taxon>Embryophyta</taxon>
        <taxon>Tracheophyta</taxon>
        <taxon>Spermatophyta</taxon>
        <taxon>Magnoliopsida</taxon>
        <taxon>Liliopsida</taxon>
        <taxon>Poales</taxon>
        <taxon>Poaceae</taxon>
        <taxon>PACMAD clade</taxon>
        <taxon>Panicoideae</taxon>
        <taxon>Panicodae</taxon>
        <taxon>Paniceae</taxon>
        <taxon>Anthephorinae</taxon>
        <taxon>Digitaria</taxon>
    </lineage>
</organism>
<comment type="caution">
    <text evidence="2">The sequence shown here is derived from an EMBL/GenBank/DDBJ whole genome shotgun (WGS) entry which is preliminary data.</text>
</comment>
<feature type="compositionally biased region" description="Basic and acidic residues" evidence="1">
    <location>
        <begin position="114"/>
        <end position="166"/>
    </location>
</feature>
<sequence length="175" mass="20651">MDWDPSNIDLIRRGKVKVSVPQGVQVPMCFCGDLCKLVKSEVLGDLYGRRFFMCDNYAYDQPKGIGGSVRPKVLTYPCDLLLYVLSLTQSDEDKAHVERTARWARERYQRMKQEEQQEAKRKQEQEEIRIRRENIERQEAEAREANRERKRERARRAKEAGPEAIRKGKYPRCTQ</sequence>
<dbReference type="Proteomes" id="UP000636709">
    <property type="component" value="Unassembled WGS sequence"/>
</dbReference>
<accession>A0A835KP37</accession>
<evidence type="ECO:0000313" key="3">
    <source>
        <dbReference type="Proteomes" id="UP000636709"/>
    </source>
</evidence>
<evidence type="ECO:0000256" key="1">
    <source>
        <dbReference type="SAM" id="MobiDB-lite"/>
    </source>
</evidence>
<dbReference type="OrthoDB" id="680632at2759"/>
<dbReference type="PANTHER" id="PTHR48170">
    <property type="entry name" value="ZINC FINGER GRF-TYPE DOMAIN-CONTAINING PROTEIN"/>
    <property type="match status" value="1"/>
</dbReference>
<proteinExistence type="predicted"/>
<dbReference type="AlphaFoldDB" id="A0A835KP37"/>
<keyword evidence="3" id="KW-1185">Reference proteome</keyword>